<dbReference type="InterPro" id="IPR036770">
    <property type="entry name" value="Ankyrin_rpt-contain_sf"/>
</dbReference>
<dbReference type="AlphaFoldDB" id="A0A150FV97"/>
<sequence>MRGCSSTAVGFDVNVMDALSQAASRGHLSVLQVMHDAGWQPNYAEEAARGGQLLTVAWLVQTLQVSLDGALFDAAARSSDVQLLAWLRERGCTWNGPTQAGIRTSSPYEAAAEAGSVEALEWLVQQGCPLPVSGNAYVTACSNGDLTTMCCLRRLGVPLQPLDRVLREAVQKGAPTSALIYLAYI</sequence>
<comment type="caution">
    <text evidence="1">The sequence shown here is derived from an EMBL/GenBank/DDBJ whole genome shotgun (WGS) entry which is preliminary data.</text>
</comment>
<evidence type="ECO:0000313" key="2">
    <source>
        <dbReference type="Proteomes" id="UP000075714"/>
    </source>
</evidence>
<dbReference type="PANTHER" id="PTHR46586">
    <property type="entry name" value="ANKYRIN REPEAT-CONTAINING PROTEIN"/>
    <property type="match status" value="1"/>
</dbReference>
<proteinExistence type="predicted"/>
<evidence type="ECO:0000313" key="1">
    <source>
        <dbReference type="EMBL" id="KXZ41115.1"/>
    </source>
</evidence>
<protein>
    <recommendedName>
        <fullName evidence="3">Ankyrin repeat domain-containing protein</fullName>
    </recommendedName>
</protein>
<name>A0A150FV97_GONPE</name>
<dbReference type="SUPFAM" id="SSF48403">
    <property type="entry name" value="Ankyrin repeat"/>
    <property type="match status" value="1"/>
</dbReference>
<dbReference type="EMBL" id="LSYV01000772">
    <property type="protein sequence ID" value="KXZ41115.1"/>
    <property type="molecule type" value="Genomic_DNA"/>
</dbReference>
<keyword evidence="2" id="KW-1185">Reference proteome</keyword>
<dbReference type="Gene3D" id="1.25.40.20">
    <property type="entry name" value="Ankyrin repeat-containing domain"/>
    <property type="match status" value="1"/>
</dbReference>
<dbReference type="PANTHER" id="PTHR46586:SF3">
    <property type="entry name" value="ANKYRIN REPEAT-CONTAINING PROTEIN"/>
    <property type="match status" value="1"/>
</dbReference>
<dbReference type="OrthoDB" id="74529at2759"/>
<organism evidence="1 2">
    <name type="scientific">Gonium pectorale</name>
    <name type="common">Green alga</name>
    <dbReference type="NCBI Taxonomy" id="33097"/>
    <lineage>
        <taxon>Eukaryota</taxon>
        <taxon>Viridiplantae</taxon>
        <taxon>Chlorophyta</taxon>
        <taxon>core chlorophytes</taxon>
        <taxon>Chlorophyceae</taxon>
        <taxon>CS clade</taxon>
        <taxon>Chlamydomonadales</taxon>
        <taxon>Volvocaceae</taxon>
        <taxon>Gonium</taxon>
    </lineage>
</organism>
<dbReference type="Proteomes" id="UP000075714">
    <property type="component" value="Unassembled WGS sequence"/>
</dbReference>
<evidence type="ECO:0008006" key="3">
    <source>
        <dbReference type="Google" id="ProtNLM"/>
    </source>
</evidence>
<dbReference type="InterPro" id="IPR052050">
    <property type="entry name" value="SecEffector_AnkRepeat"/>
</dbReference>
<accession>A0A150FV97</accession>
<reference evidence="2" key="1">
    <citation type="journal article" date="2016" name="Nat. Commun.">
        <title>The Gonium pectorale genome demonstrates co-option of cell cycle regulation during the evolution of multicellularity.</title>
        <authorList>
            <person name="Hanschen E.R."/>
            <person name="Marriage T.N."/>
            <person name="Ferris P.J."/>
            <person name="Hamaji T."/>
            <person name="Toyoda A."/>
            <person name="Fujiyama A."/>
            <person name="Neme R."/>
            <person name="Noguchi H."/>
            <person name="Minakuchi Y."/>
            <person name="Suzuki M."/>
            <person name="Kawai-Toyooka H."/>
            <person name="Smith D.R."/>
            <person name="Sparks H."/>
            <person name="Anderson J."/>
            <person name="Bakaric R."/>
            <person name="Luria V."/>
            <person name="Karger A."/>
            <person name="Kirschner M.W."/>
            <person name="Durand P.M."/>
            <person name="Michod R.E."/>
            <person name="Nozaki H."/>
            <person name="Olson B.J."/>
        </authorList>
    </citation>
    <scope>NUCLEOTIDE SEQUENCE [LARGE SCALE GENOMIC DNA]</scope>
    <source>
        <strain evidence="2">NIES-2863</strain>
    </source>
</reference>
<gene>
    <name evidence="1" type="ORF">GPECTOR_776g952</name>
</gene>